<protein>
    <submittedName>
        <fullName evidence="2">Protease PrsW family protein</fullName>
    </submittedName>
</protein>
<dbReference type="InterPro" id="IPR026898">
    <property type="entry name" value="PrsW"/>
</dbReference>
<keyword evidence="2" id="KW-0378">Hydrolase</keyword>
<dbReference type="PANTHER" id="PTHR36844">
    <property type="entry name" value="PROTEASE PRSW"/>
    <property type="match status" value="1"/>
</dbReference>
<name>V6I6N6_9LEPT</name>
<dbReference type="Proteomes" id="UP000018747">
    <property type="component" value="Unassembled WGS sequence"/>
</dbReference>
<dbReference type="STRING" id="100053.GCA_002009845_01142"/>
<keyword evidence="3" id="KW-1185">Reference proteome</keyword>
<dbReference type="GO" id="GO:0008233">
    <property type="term" value="F:peptidase activity"/>
    <property type="evidence" value="ECO:0007669"/>
    <property type="project" value="UniProtKB-KW"/>
</dbReference>
<keyword evidence="1" id="KW-0812">Transmembrane</keyword>
<dbReference type="RefSeq" id="WP_020984599.1">
    <property type="nucleotide sequence ID" value="NZ_AHMT02000044.1"/>
</dbReference>
<dbReference type="AlphaFoldDB" id="V6I6N6"/>
<feature type="transmembrane region" description="Helical" evidence="1">
    <location>
        <begin position="77"/>
        <end position="98"/>
    </location>
</feature>
<feature type="transmembrane region" description="Helical" evidence="1">
    <location>
        <begin position="110"/>
        <end position="132"/>
    </location>
</feature>
<evidence type="ECO:0000313" key="2">
    <source>
        <dbReference type="EMBL" id="EQA61794.1"/>
    </source>
</evidence>
<feature type="transmembrane region" description="Helical" evidence="1">
    <location>
        <begin position="200"/>
        <end position="219"/>
    </location>
</feature>
<feature type="transmembrane region" description="Helical" evidence="1">
    <location>
        <begin position="43"/>
        <end position="65"/>
    </location>
</feature>
<dbReference type="GO" id="GO:0006508">
    <property type="term" value="P:proteolysis"/>
    <property type="evidence" value="ECO:0007669"/>
    <property type="project" value="UniProtKB-KW"/>
</dbReference>
<feature type="transmembrane region" description="Helical" evidence="1">
    <location>
        <begin position="138"/>
        <end position="159"/>
    </location>
</feature>
<keyword evidence="2" id="KW-0645">Protease</keyword>
<dbReference type="OrthoDB" id="337558at2"/>
<comment type="caution">
    <text evidence="2">The sequence shown here is derived from an EMBL/GenBank/DDBJ whole genome shotgun (WGS) entry which is preliminary data.</text>
</comment>
<dbReference type="Pfam" id="PF13367">
    <property type="entry name" value="PrsW-protease"/>
    <property type="match status" value="1"/>
</dbReference>
<evidence type="ECO:0000256" key="1">
    <source>
        <dbReference type="SAM" id="Phobius"/>
    </source>
</evidence>
<feature type="transmembrane region" description="Helical" evidence="1">
    <location>
        <begin position="12"/>
        <end position="31"/>
    </location>
</feature>
<keyword evidence="1" id="KW-0472">Membrane</keyword>
<gene>
    <name evidence="2" type="ORF">LEP1GSC062_3175</name>
</gene>
<feature type="transmembrane region" description="Helical" evidence="1">
    <location>
        <begin position="279"/>
        <end position="296"/>
    </location>
</feature>
<dbReference type="PANTHER" id="PTHR36844:SF1">
    <property type="entry name" value="PROTEASE PRSW"/>
    <property type="match status" value="1"/>
</dbReference>
<proteinExistence type="predicted"/>
<feature type="transmembrane region" description="Helical" evidence="1">
    <location>
        <begin position="171"/>
        <end position="194"/>
    </location>
</feature>
<dbReference type="EMBL" id="AHMT02000044">
    <property type="protein sequence ID" value="EQA61794.1"/>
    <property type="molecule type" value="Genomic_DNA"/>
</dbReference>
<organism evidence="2 3">
    <name type="scientific">Leptospira alexanderi serovar Manhao 3 str. L 60</name>
    <dbReference type="NCBI Taxonomy" id="1049759"/>
    <lineage>
        <taxon>Bacteria</taxon>
        <taxon>Pseudomonadati</taxon>
        <taxon>Spirochaetota</taxon>
        <taxon>Spirochaetia</taxon>
        <taxon>Leptospirales</taxon>
        <taxon>Leptospiraceae</taxon>
        <taxon>Leptospira</taxon>
    </lineage>
</organism>
<sequence length="464" mass="53704">MLLYLKLEGLLITFLKFGTAVSAAGFYWFFYRNTYYHPNRKSFDFSAIFCGILTVGLAIFPEILVKQYIDENSYFERAFQGSSLLEEVPKLIVILWYFKGLKTVYNTSDGIYFGLTLGASFGLLENFLYAPILDFWPLFLRAVTSLPIHTFTGGIYGFATMQYYHSRPSSFDFLGILYSLFGCFLLHGTFNYILLINGNFMILLPFILAAGFFVLEYLLTISQNILPIEVLQAIGLFSDDYQVISRFTRYDSWMRSSQSRNNQKVEPIPLFRQLSKGKIFVSVFLLLIPSLLYSIYLNFPEKIPLLLGGIRTSEFIGLFLIYPIWLSILILFRGIFNPKFFRERVLKIPLFIAVSIVQEEREYYSLAYSLSRKGFYSPIEKTLNIGDRVYVTFYVAGKEFPEILAIPVWLNVREGDPEFESGAVFIFVNPPWKLLFWRSLVRVKQQFQNLIHQIVHPVGSSHSV</sequence>
<accession>V6I6N6</accession>
<evidence type="ECO:0000313" key="3">
    <source>
        <dbReference type="Proteomes" id="UP000018747"/>
    </source>
</evidence>
<keyword evidence="1" id="KW-1133">Transmembrane helix</keyword>
<reference evidence="2" key="1">
    <citation type="submission" date="2013-05" db="EMBL/GenBank/DDBJ databases">
        <authorList>
            <person name="Harkins D.M."/>
            <person name="Durkin A.S."/>
            <person name="Brinkac L.M."/>
            <person name="Haft D.H."/>
            <person name="Selengut J.D."/>
            <person name="Sanka R."/>
            <person name="DePew J."/>
            <person name="Purushe J."/>
            <person name="Hartskeerl R.A."/>
            <person name="Ahmed A."/>
            <person name="van der Linden H."/>
            <person name="Goris M.G.A."/>
            <person name="Vinetz J.M."/>
            <person name="Sutton G.G."/>
            <person name="Nierman W.C."/>
            <person name="Fouts D.E."/>
        </authorList>
    </citation>
    <scope>NUCLEOTIDE SEQUENCE [LARGE SCALE GENOMIC DNA]</scope>
    <source>
        <strain evidence="2">L 60</strain>
    </source>
</reference>
<feature type="transmembrane region" description="Helical" evidence="1">
    <location>
        <begin position="316"/>
        <end position="336"/>
    </location>
</feature>